<dbReference type="Proteomes" id="UP001164250">
    <property type="component" value="Chromosome 2"/>
</dbReference>
<protein>
    <submittedName>
        <fullName evidence="1">Uncharacterized protein</fullName>
    </submittedName>
</protein>
<sequence length="445" mass="47876">MASISLLSTFPFYPSLSTSSSTSNLSFLHLRLLKPTYCLSLKQSNTPETDTHLSQHDALRVAFAAGGTGGHISPAVAIADELKIINPASQFLFVGSPNSMEATAIPSFGFDFVSVPTLVRLFRPLVSLRNLFLPYYIIKSVLLCNSILEDFDPHIVVGTGGYVSFPICLAAVFKGIKVVIQEQNSVPGIANWVLSFLADKVFVAFNSTVECFPRKSNCVVCGNPVRLSVRAFVSKEVAKLKFFPKSGKGEGKVLLILGGSLGANAINIAMLNFYYKMLVEDKLFIIWQTGVESFNEMESLVKNHPHLLLTPLLLCGDGCNDEVKRFLESMDLAYAAADLVVSRAGAMTCSEILATGKPAILIPSPNVAEGHQLKNASLMADVAGSRVITEDELDSITLGTAIEDILGNEGLMADMIERARKAAKPSASAEIAHQILSLIKSSAAK</sequence>
<proteinExistence type="predicted"/>
<accession>A0ACC1C3A3</accession>
<reference evidence="2" key="1">
    <citation type="journal article" date="2023" name="G3 (Bethesda)">
        <title>Genome assembly and association tests identify interacting loci associated with vigor, precocity, and sex in interspecific pistachio rootstocks.</title>
        <authorList>
            <person name="Palmer W."/>
            <person name="Jacygrad E."/>
            <person name="Sagayaradj S."/>
            <person name="Cavanaugh K."/>
            <person name="Han R."/>
            <person name="Bertier L."/>
            <person name="Beede B."/>
            <person name="Kafkas S."/>
            <person name="Golino D."/>
            <person name="Preece J."/>
            <person name="Michelmore R."/>
        </authorList>
    </citation>
    <scope>NUCLEOTIDE SEQUENCE [LARGE SCALE GENOMIC DNA]</scope>
</reference>
<comment type="caution">
    <text evidence="1">The sequence shown here is derived from an EMBL/GenBank/DDBJ whole genome shotgun (WGS) entry which is preliminary data.</text>
</comment>
<name>A0ACC1C3A3_9ROSI</name>
<organism evidence="1 2">
    <name type="scientific">Pistacia atlantica</name>
    <dbReference type="NCBI Taxonomy" id="434234"/>
    <lineage>
        <taxon>Eukaryota</taxon>
        <taxon>Viridiplantae</taxon>
        <taxon>Streptophyta</taxon>
        <taxon>Embryophyta</taxon>
        <taxon>Tracheophyta</taxon>
        <taxon>Spermatophyta</taxon>
        <taxon>Magnoliopsida</taxon>
        <taxon>eudicotyledons</taxon>
        <taxon>Gunneridae</taxon>
        <taxon>Pentapetalae</taxon>
        <taxon>rosids</taxon>
        <taxon>malvids</taxon>
        <taxon>Sapindales</taxon>
        <taxon>Anacardiaceae</taxon>
        <taxon>Pistacia</taxon>
    </lineage>
</organism>
<gene>
    <name evidence="1" type="ORF">Patl1_19189</name>
</gene>
<keyword evidence="2" id="KW-1185">Reference proteome</keyword>
<evidence type="ECO:0000313" key="1">
    <source>
        <dbReference type="EMBL" id="KAJ0106459.1"/>
    </source>
</evidence>
<evidence type="ECO:0000313" key="2">
    <source>
        <dbReference type="Proteomes" id="UP001164250"/>
    </source>
</evidence>
<dbReference type="EMBL" id="CM047898">
    <property type="protein sequence ID" value="KAJ0106459.1"/>
    <property type="molecule type" value="Genomic_DNA"/>
</dbReference>